<dbReference type="InterPro" id="IPR016181">
    <property type="entry name" value="Acyl_CoA_acyltransferase"/>
</dbReference>
<dbReference type="EMBL" id="FNOK01000003">
    <property type="protein sequence ID" value="SDW50519.1"/>
    <property type="molecule type" value="Genomic_DNA"/>
</dbReference>
<keyword evidence="1" id="KW-0808">Transferase</keyword>
<dbReference type="InterPro" id="IPR000182">
    <property type="entry name" value="GNAT_dom"/>
</dbReference>
<keyword evidence="4" id="KW-0689">Ribosomal protein</keyword>
<keyword evidence="5" id="KW-1185">Reference proteome</keyword>
<evidence type="ECO:0000256" key="1">
    <source>
        <dbReference type="ARBA" id="ARBA00022679"/>
    </source>
</evidence>
<dbReference type="SUPFAM" id="SSF55729">
    <property type="entry name" value="Acyl-CoA N-acyltransferases (Nat)"/>
    <property type="match status" value="1"/>
</dbReference>
<dbReference type="STRING" id="418495.SAMN05216215_1003312"/>
<dbReference type="GO" id="GO:0005840">
    <property type="term" value="C:ribosome"/>
    <property type="evidence" value="ECO:0007669"/>
    <property type="project" value="UniProtKB-KW"/>
</dbReference>
<dbReference type="Pfam" id="PF00583">
    <property type="entry name" value="Acetyltransf_1"/>
    <property type="match status" value="1"/>
</dbReference>
<proteinExistence type="predicted"/>
<reference evidence="5" key="1">
    <citation type="submission" date="2016-10" db="EMBL/GenBank/DDBJ databases">
        <authorList>
            <person name="Varghese N."/>
            <person name="Submissions S."/>
        </authorList>
    </citation>
    <scope>NUCLEOTIDE SEQUENCE [LARGE SCALE GENOMIC DNA]</scope>
    <source>
        <strain evidence="5">CGMCC 4.3530</strain>
    </source>
</reference>
<name>A0A1H2U4J4_9PSEU</name>
<dbReference type="PROSITE" id="PS51186">
    <property type="entry name" value="GNAT"/>
    <property type="match status" value="1"/>
</dbReference>
<protein>
    <submittedName>
        <fullName evidence="4">Ribosomal protein S18 acetylase RimI</fullName>
    </submittedName>
</protein>
<evidence type="ECO:0000313" key="4">
    <source>
        <dbReference type="EMBL" id="SDW50519.1"/>
    </source>
</evidence>
<keyword evidence="2" id="KW-0012">Acyltransferase</keyword>
<dbReference type="PANTHER" id="PTHR43877">
    <property type="entry name" value="AMINOALKYLPHOSPHONATE N-ACETYLTRANSFERASE-RELATED-RELATED"/>
    <property type="match status" value="1"/>
</dbReference>
<keyword evidence="4" id="KW-0687">Ribonucleoprotein</keyword>
<dbReference type="InterPro" id="IPR050832">
    <property type="entry name" value="Bact_Acetyltransf"/>
</dbReference>
<dbReference type="OrthoDB" id="5243635at2"/>
<accession>A0A1H2U4J4</accession>
<sequence>MADADVREAVPSDAAEIARIQLTTWRTAFTELLPAAVLDGLDSAATEQEWRHALSDGPAAVLVAMEGSWIVGFCAAGPAPEAEVAAANGTLPADAATVALVSALLVEPRWGRRGHGGRLLGAMVERLAAGGATRGITWVPEANTASMAFFRSAGWAPDGTVRTLDAGGRPLRELRLSGPMELQFEER</sequence>
<evidence type="ECO:0000259" key="3">
    <source>
        <dbReference type="PROSITE" id="PS51186"/>
    </source>
</evidence>
<evidence type="ECO:0000313" key="5">
    <source>
        <dbReference type="Proteomes" id="UP000199529"/>
    </source>
</evidence>
<dbReference type="GO" id="GO:0016747">
    <property type="term" value="F:acyltransferase activity, transferring groups other than amino-acyl groups"/>
    <property type="evidence" value="ECO:0007669"/>
    <property type="project" value="InterPro"/>
</dbReference>
<evidence type="ECO:0000256" key="2">
    <source>
        <dbReference type="ARBA" id="ARBA00023315"/>
    </source>
</evidence>
<organism evidence="4 5">
    <name type="scientific">Saccharopolyspora shandongensis</name>
    <dbReference type="NCBI Taxonomy" id="418495"/>
    <lineage>
        <taxon>Bacteria</taxon>
        <taxon>Bacillati</taxon>
        <taxon>Actinomycetota</taxon>
        <taxon>Actinomycetes</taxon>
        <taxon>Pseudonocardiales</taxon>
        <taxon>Pseudonocardiaceae</taxon>
        <taxon>Saccharopolyspora</taxon>
    </lineage>
</organism>
<dbReference type="Gene3D" id="3.40.630.30">
    <property type="match status" value="1"/>
</dbReference>
<dbReference type="Proteomes" id="UP000199529">
    <property type="component" value="Unassembled WGS sequence"/>
</dbReference>
<feature type="domain" description="N-acetyltransferase" evidence="3">
    <location>
        <begin position="4"/>
        <end position="181"/>
    </location>
</feature>
<dbReference type="AlphaFoldDB" id="A0A1H2U4J4"/>
<gene>
    <name evidence="4" type="ORF">SAMN05216215_1003312</name>
</gene>
<dbReference type="RefSeq" id="WP_093261663.1">
    <property type="nucleotide sequence ID" value="NZ_FNOK01000003.1"/>
</dbReference>